<sequence>MRESGTTGHRRPRCGDYGKNPDSNSIPIKDNQRSIETQKTETGTKSRMGANPRSSTSSEWNRYKWRIYSKTTGIQKVQGERGPTSGGGALDPERLRSRSVFNLLEIVCFRVKTCYLSGVEVFSS</sequence>
<keyword evidence="3" id="KW-1185">Reference proteome</keyword>
<dbReference type="EMBL" id="BGZK01000317">
    <property type="protein sequence ID" value="GBP36313.1"/>
    <property type="molecule type" value="Genomic_DNA"/>
</dbReference>
<proteinExistence type="predicted"/>
<feature type="compositionally biased region" description="Basic and acidic residues" evidence="1">
    <location>
        <begin position="30"/>
        <end position="44"/>
    </location>
</feature>
<protein>
    <submittedName>
        <fullName evidence="2">Uncharacterized protein</fullName>
    </submittedName>
</protein>
<evidence type="ECO:0000313" key="2">
    <source>
        <dbReference type="EMBL" id="GBP36313.1"/>
    </source>
</evidence>
<comment type="caution">
    <text evidence="2">The sequence shown here is derived from an EMBL/GenBank/DDBJ whole genome shotgun (WGS) entry which is preliminary data.</text>
</comment>
<name>A0A4C1VCF8_EUMVA</name>
<evidence type="ECO:0000313" key="3">
    <source>
        <dbReference type="Proteomes" id="UP000299102"/>
    </source>
</evidence>
<evidence type="ECO:0000256" key="1">
    <source>
        <dbReference type="SAM" id="MobiDB-lite"/>
    </source>
</evidence>
<gene>
    <name evidence="2" type="ORF">EVAR_22445_1</name>
</gene>
<dbReference type="AlphaFoldDB" id="A0A4C1VCF8"/>
<feature type="region of interest" description="Disordered" evidence="1">
    <location>
        <begin position="1"/>
        <end position="58"/>
    </location>
</feature>
<accession>A0A4C1VCF8</accession>
<organism evidence="2 3">
    <name type="scientific">Eumeta variegata</name>
    <name type="common">Bagworm moth</name>
    <name type="synonym">Eumeta japonica</name>
    <dbReference type="NCBI Taxonomy" id="151549"/>
    <lineage>
        <taxon>Eukaryota</taxon>
        <taxon>Metazoa</taxon>
        <taxon>Ecdysozoa</taxon>
        <taxon>Arthropoda</taxon>
        <taxon>Hexapoda</taxon>
        <taxon>Insecta</taxon>
        <taxon>Pterygota</taxon>
        <taxon>Neoptera</taxon>
        <taxon>Endopterygota</taxon>
        <taxon>Lepidoptera</taxon>
        <taxon>Glossata</taxon>
        <taxon>Ditrysia</taxon>
        <taxon>Tineoidea</taxon>
        <taxon>Psychidae</taxon>
        <taxon>Oiketicinae</taxon>
        <taxon>Eumeta</taxon>
    </lineage>
</organism>
<reference evidence="2 3" key="1">
    <citation type="journal article" date="2019" name="Commun. Biol.">
        <title>The bagworm genome reveals a unique fibroin gene that provides high tensile strength.</title>
        <authorList>
            <person name="Kono N."/>
            <person name="Nakamura H."/>
            <person name="Ohtoshi R."/>
            <person name="Tomita M."/>
            <person name="Numata K."/>
            <person name="Arakawa K."/>
        </authorList>
    </citation>
    <scope>NUCLEOTIDE SEQUENCE [LARGE SCALE GENOMIC DNA]</scope>
</reference>
<dbReference type="Proteomes" id="UP000299102">
    <property type="component" value="Unassembled WGS sequence"/>
</dbReference>